<dbReference type="EMBL" id="JAVYJV010000024">
    <property type="protein sequence ID" value="KAK4338443.1"/>
    <property type="molecule type" value="Genomic_DNA"/>
</dbReference>
<evidence type="ECO:0000313" key="1">
    <source>
        <dbReference type="EMBL" id="KAK4338443.1"/>
    </source>
</evidence>
<dbReference type="Proteomes" id="UP001291623">
    <property type="component" value="Unassembled WGS sequence"/>
</dbReference>
<proteinExistence type="predicted"/>
<sequence length="126" mass="14144">MTSSQGNLSSYFNLSNVNGIIVENGHSIPIKGYGSSKLLPPNSPLILKNVLHSPKLIKNLVFVRKFTTDNWVSVRFDPFGFSVHDFQMGKLLMRCDSKGELYPINPSTQQSKFPYVFAALTPSLWH</sequence>
<reference evidence="1" key="1">
    <citation type="submission" date="2023-12" db="EMBL/GenBank/DDBJ databases">
        <title>Genome assembly of Anisodus tanguticus.</title>
        <authorList>
            <person name="Wang Y.-J."/>
        </authorList>
    </citation>
    <scope>NUCLEOTIDE SEQUENCE</scope>
    <source>
        <strain evidence="1">KB-2021</strain>
        <tissue evidence="1">Leaf</tissue>
    </source>
</reference>
<organism evidence="1 2">
    <name type="scientific">Anisodus tanguticus</name>
    <dbReference type="NCBI Taxonomy" id="243964"/>
    <lineage>
        <taxon>Eukaryota</taxon>
        <taxon>Viridiplantae</taxon>
        <taxon>Streptophyta</taxon>
        <taxon>Embryophyta</taxon>
        <taxon>Tracheophyta</taxon>
        <taxon>Spermatophyta</taxon>
        <taxon>Magnoliopsida</taxon>
        <taxon>eudicotyledons</taxon>
        <taxon>Gunneridae</taxon>
        <taxon>Pentapetalae</taxon>
        <taxon>asterids</taxon>
        <taxon>lamiids</taxon>
        <taxon>Solanales</taxon>
        <taxon>Solanaceae</taxon>
        <taxon>Solanoideae</taxon>
        <taxon>Hyoscyameae</taxon>
        <taxon>Anisodus</taxon>
    </lineage>
</organism>
<protein>
    <submittedName>
        <fullName evidence="1">Uncharacterized protein</fullName>
    </submittedName>
</protein>
<name>A0AAE1QRT4_9SOLA</name>
<keyword evidence="2" id="KW-1185">Reference proteome</keyword>
<dbReference type="AlphaFoldDB" id="A0AAE1QRT4"/>
<comment type="caution">
    <text evidence="1">The sequence shown here is derived from an EMBL/GenBank/DDBJ whole genome shotgun (WGS) entry which is preliminary data.</text>
</comment>
<gene>
    <name evidence="1" type="ORF">RND71_042930</name>
</gene>
<accession>A0AAE1QRT4</accession>
<evidence type="ECO:0000313" key="2">
    <source>
        <dbReference type="Proteomes" id="UP001291623"/>
    </source>
</evidence>